<sequence length="187" mass="20605">MQKESVVVSGVTGKEAKDWASEHLWGNCSSLYTPFCGLDGDEIDYAALRALVRHCLVELDQDGIWLTGGIAEFWSLTTDELKEVVRVAIEEARRVKPHALVQVMSSTDTAKQAVELTLNAQELGADICYILTPYFECSGKPGVLEYLRYVADRTDMPLGFFNSHSTGLVLTPRNASSSTVRSRRCAA</sequence>
<name>X8CRF4_MYCIT</name>
<dbReference type="AlphaFoldDB" id="X8CRF4"/>
<organism evidence="2 3">
    <name type="scientific">Mycobacterium intracellulare 1956</name>
    <dbReference type="NCBI Taxonomy" id="1299331"/>
    <lineage>
        <taxon>Bacteria</taxon>
        <taxon>Bacillati</taxon>
        <taxon>Actinomycetota</taxon>
        <taxon>Actinomycetes</taxon>
        <taxon>Mycobacteriales</taxon>
        <taxon>Mycobacteriaceae</taxon>
        <taxon>Mycobacterium</taxon>
        <taxon>Mycobacterium avium complex (MAC)</taxon>
    </lineage>
</organism>
<proteinExistence type="predicted"/>
<dbReference type="SUPFAM" id="SSF51569">
    <property type="entry name" value="Aldolase"/>
    <property type="match status" value="1"/>
</dbReference>
<dbReference type="InterPro" id="IPR002220">
    <property type="entry name" value="DapA-like"/>
</dbReference>
<protein>
    <submittedName>
        <fullName evidence="2">Dihydrodipicolinate synthetase family protein</fullName>
    </submittedName>
</protein>
<dbReference type="Pfam" id="PF00701">
    <property type="entry name" value="DHDPS"/>
    <property type="match status" value="1"/>
</dbReference>
<evidence type="ECO:0000256" key="1">
    <source>
        <dbReference type="ARBA" id="ARBA00023239"/>
    </source>
</evidence>
<dbReference type="PATRIC" id="fig|1299331.3.peg.1535"/>
<accession>X8CRF4</accession>
<dbReference type="Gene3D" id="3.20.20.70">
    <property type="entry name" value="Aldolase class I"/>
    <property type="match status" value="1"/>
</dbReference>
<gene>
    <name evidence="2" type="ORF">I550_1584</name>
</gene>
<dbReference type="GO" id="GO:0008747">
    <property type="term" value="F:N-acetylneuraminate lyase activity"/>
    <property type="evidence" value="ECO:0007669"/>
    <property type="project" value="TreeGrafter"/>
</dbReference>
<evidence type="ECO:0000313" key="3">
    <source>
        <dbReference type="Proteomes" id="UP000020825"/>
    </source>
</evidence>
<dbReference type="PANTHER" id="PTHR42849:SF1">
    <property type="entry name" value="N-ACETYLNEURAMINATE LYASE"/>
    <property type="match status" value="1"/>
</dbReference>
<dbReference type="InterPro" id="IPR013785">
    <property type="entry name" value="Aldolase_TIM"/>
</dbReference>
<dbReference type="CDD" id="cd00408">
    <property type="entry name" value="DHDPS-like"/>
    <property type="match status" value="1"/>
</dbReference>
<dbReference type="PANTHER" id="PTHR42849">
    <property type="entry name" value="N-ACETYLNEURAMINATE LYASE"/>
    <property type="match status" value="1"/>
</dbReference>
<evidence type="ECO:0000313" key="2">
    <source>
        <dbReference type="EMBL" id="EUA58441.1"/>
    </source>
</evidence>
<comment type="caution">
    <text evidence="2">The sequence shown here is derived from an EMBL/GenBank/DDBJ whole genome shotgun (WGS) entry which is preliminary data.</text>
</comment>
<dbReference type="Proteomes" id="UP000020825">
    <property type="component" value="Unassembled WGS sequence"/>
</dbReference>
<reference evidence="2 3" key="1">
    <citation type="submission" date="2013-12" db="EMBL/GenBank/DDBJ databases">
        <authorList>
            <person name="Zelazny A."/>
            <person name="Olivier K."/>
            <person name="Holland S."/>
            <person name="Lenaerts A."/>
            <person name="Ordway D."/>
            <person name="DeGroote M.A."/>
            <person name="Parker T."/>
            <person name="Sizemore C."/>
            <person name="Tallon L.J."/>
            <person name="Sadzewicz L.K."/>
            <person name="Sengamalay N."/>
            <person name="Fraser C.M."/>
            <person name="Hine E."/>
            <person name="Shefchek K.A."/>
            <person name="Das S.P."/>
            <person name="Tettelin H."/>
        </authorList>
    </citation>
    <scope>NUCLEOTIDE SEQUENCE [LARGE SCALE GENOMIC DNA]</scope>
    <source>
        <strain evidence="2 3">1956</strain>
    </source>
</reference>
<keyword evidence="1" id="KW-0456">Lyase</keyword>
<dbReference type="EMBL" id="JAOG01000001">
    <property type="protein sequence ID" value="EUA58441.1"/>
    <property type="molecule type" value="Genomic_DNA"/>
</dbReference>
<dbReference type="GO" id="GO:0005829">
    <property type="term" value="C:cytosol"/>
    <property type="evidence" value="ECO:0007669"/>
    <property type="project" value="TreeGrafter"/>
</dbReference>
<dbReference type="GO" id="GO:0019262">
    <property type="term" value="P:N-acetylneuraminate catabolic process"/>
    <property type="evidence" value="ECO:0007669"/>
    <property type="project" value="TreeGrafter"/>
</dbReference>